<keyword evidence="5" id="KW-0520">NAD</keyword>
<evidence type="ECO:0000313" key="11">
    <source>
        <dbReference type="Proteomes" id="UP001550850"/>
    </source>
</evidence>
<evidence type="ECO:0000259" key="8">
    <source>
        <dbReference type="Pfam" id="PF01232"/>
    </source>
</evidence>
<feature type="region of interest" description="Disordered" evidence="7">
    <location>
        <begin position="1"/>
        <end position="20"/>
    </location>
</feature>
<dbReference type="InterPro" id="IPR036291">
    <property type="entry name" value="NAD(P)-bd_dom_sf"/>
</dbReference>
<dbReference type="PANTHER" id="PTHR43362:SF1">
    <property type="entry name" value="MANNITOL DEHYDROGENASE 2-RELATED"/>
    <property type="match status" value="1"/>
</dbReference>
<evidence type="ECO:0000256" key="3">
    <source>
        <dbReference type="ARBA" id="ARBA00016219"/>
    </source>
</evidence>
<dbReference type="PRINTS" id="PR00084">
    <property type="entry name" value="MTLDHDRGNASE"/>
</dbReference>
<feature type="domain" description="Mannitol dehydrogenase N-terminal" evidence="8">
    <location>
        <begin position="28"/>
        <end position="277"/>
    </location>
</feature>
<evidence type="ECO:0000256" key="4">
    <source>
        <dbReference type="ARBA" id="ARBA00023002"/>
    </source>
</evidence>
<keyword evidence="4 10" id="KW-0560">Oxidoreductase</keyword>
<comment type="caution">
    <text evidence="10">The sequence shown here is derived from an EMBL/GenBank/DDBJ whole genome shotgun (WGS) entry which is preliminary data.</text>
</comment>
<name>A0ABV2YQV8_9ACTN</name>
<evidence type="ECO:0000256" key="1">
    <source>
        <dbReference type="ARBA" id="ARBA00006541"/>
    </source>
</evidence>
<keyword evidence="11" id="KW-1185">Reference proteome</keyword>
<dbReference type="PROSITE" id="PS00974">
    <property type="entry name" value="MANNITOL_DHGENASE"/>
    <property type="match status" value="1"/>
</dbReference>
<dbReference type="InterPro" id="IPR000669">
    <property type="entry name" value="Mannitol_DH"/>
</dbReference>
<accession>A0ABV2YQV8</accession>
<dbReference type="InterPro" id="IPR013118">
    <property type="entry name" value="Mannitol_DH_C"/>
</dbReference>
<dbReference type="InterPro" id="IPR050988">
    <property type="entry name" value="Mannitol_DH/Oxidoreductase"/>
</dbReference>
<dbReference type="Gene3D" id="1.10.1040.10">
    <property type="entry name" value="N-(1-d-carboxylethyl)-l-norvaline Dehydrogenase, domain 2"/>
    <property type="match status" value="1"/>
</dbReference>
<evidence type="ECO:0000256" key="5">
    <source>
        <dbReference type="ARBA" id="ARBA00023027"/>
    </source>
</evidence>
<dbReference type="InterPro" id="IPR023027">
    <property type="entry name" value="Mannitol_DH_CS"/>
</dbReference>
<dbReference type="InterPro" id="IPR008927">
    <property type="entry name" value="6-PGluconate_DH-like_C_sf"/>
</dbReference>
<evidence type="ECO:0000313" key="10">
    <source>
        <dbReference type="EMBL" id="MEU3558106.1"/>
    </source>
</evidence>
<proteinExistence type="inferred from homology"/>
<dbReference type="GO" id="GO:0016491">
    <property type="term" value="F:oxidoreductase activity"/>
    <property type="evidence" value="ECO:0007669"/>
    <property type="project" value="UniProtKB-KW"/>
</dbReference>
<sequence length="473" mass="49913">MTRLNLGALTGLPEGTGPLVDPRSLGTRIVHLGPGAFHRAHQAVHTEQAEALHGGGWGIVGFSQRGRGVVGQLAPQDGLYSLTLRTPDGPRTRVVGQLREALHAADDADRLRALLASPRVTVVTLTVTEKGYRRAPGGGLDTTDPLVAADLAGAPVPGSVPGQLAHGLRARRVVCGAPLNVVPCDNMADNGQVVARLVREFVQASGWDDRDTLLAWIDEAVAFPSTVVDRIVPATTDADRDAASVALGVRDEAAVTGEPFTQWVLQDAFAADRPRWEDTGALLVPDVAPYQVMKLRLLNGGHTLLSCLGLADGRGTVADAMTAPWAEPVLRAYAAEVAGSLPAGLDVDGYVDGLVARFANPAMRHRLRQIATDGSLKVPERWLAPLRELRAAGHATPALVTAVAAWARHTRDERLDDPAAERLRAAWQGPADRGVPALLTVLGAEDLAGDRHFVAEVRERLAALDAHGAAASI</sequence>
<dbReference type="EMBL" id="JBEZUR010000084">
    <property type="protein sequence ID" value="MEU3558106.1"/>
    <property type="molecule type" value="Genomic_DNA"/>
</dbReference>
<evidence type="ECO:0000256" key="2">
    <source>
        <dbReference type="ARBA" id="ARBA00012939"/>
    </source>
</evidence>
<dbReference type="EC" id="1.1.1.17" evidence="2"/>
<evidence type="ECO:0000256" key="7">
    <source>
        <dbReference type="SAM" id="MobiDB-lite"/>
    </source>
</evidence>
<dbReference type="Proteomes" id="UP001550850">
    <property type="component" value="Unassembled WGS sequence"/>
</dbReference>
<gene>
    <name evidence="10" type="ORF">AB0E65_28460</name>
</gene>
<dbReference type="RefSeq" id="WP_245967712.1">
    <property type="nucleotide sequence ID" value="NZ_BEVZ01000006.1"/>
</dbReference>
<reference evidence="10 11" key="1">
    <citation type="submission" date="2024-06" db="EMBL/GenBank/DDBJ databases">
        <title>The Natural Products Discovery Center: Release of the First 8490 Sequenced Strains for Exploring Actinobacteria Biosynthetic Diversity.</title>
        <authorList>
            <person name="Kalkreuter E."/>
            <person name="Kautsar S.A."/>
            <person name="Yang D."/>
            <person name="Bader C.D."/>
            <person name="Teijaro C.N."/>
            <person name="Fluegel L."/>
            <person name="Davis C.M."/>
            <person name="Simpson J.R."/>
            <person name="Lauterbach L."/>
            <person name="Steele A.D."/>
            <person name="Gui C."/>
            <person name="Meng S."/>
            <person name="Li G."/>
            <person name="Viehrig K."/>
            <person name="Ye F."/>
            <person name="Su P."/>
            <person name="Kiefer A.F."/>
            <person name="Nichols A."/>
            <person name="Cepeda A.J."/>
            <person name="Yan W."/>
            <person name="Fan B."/>
            <person name="Jiang Y."/>
            <person name="Adhikari A."/>
            <person name="Zheng C.-J."/>
            <person name="Schuster L."/>
            <person name="Cowan T.M."/>
            <person name="Smanski M.J."/>
            <person name="Chevrette M.G."/>
            <person name="De Carvalho L.P.S."/>
            <person name="Shen B."/>
        </authorList>
    </citation>
    <scope>NUCLEOTIDE SEQUENCE [LARGE SCALE GENOMIC DNA]</scope>
    <source>
        <strain evidence="10 11">NPDC038104</strain>
    </source>
</reference>
<dbReference type="SUPFAM" id="SSF51735">
    <property type="entry name" value="NAD(P)-binding Rossmann-fold domains"/>
    <property type="match status" value="1"/>
</dbReference>
<dbReference type="PANTHER" id="PTHR43362">
    <property type="entry name" value="MANNITOL DEHYDROGENASE DSF1-RELATED"/>
    <property type="match status" value="1"/>
</dbReference>
<evidence type="ECO:0000259" key="9">
    <source>
        <dbReference type="Pfam" id="PF08125"/>
    </source>
</evidence>
<dbReference type="SUPFAM" id="SSF48179">
    <property type="entry name" value="6-phosphogluconate dehydrogenase C-terminal domain-like"/>
    <property type="match status" value="1"/>
</dbReference>
<evidence type="ECO:0000256" key="6">
    <source>
        <dbReference type="ARBA" id="ARBA00048615"/>
    </source>
</evidence>
<dbReference type="InterPro" id="IPR013328">
    <property type="entry name" value="6PGD_dom2"/>
</dbReference>
<feature type="domain" description="Mannitol dehydrogenase C-terminal" evidence="9">
    <location>
        <begin position="286"/>
        <end position="464"/>
    </location>
</feature>
<protein>
    <recommendedName>
        <fullName evidence="3">Mannitol-1-phosphate 5-dehydrogenase</fullName>
        <ecNumber evidence="2">1.1.1.17</ecNumber>
    </recommendedName>
</protein>
<dbReference type="Gene3D" id="3.40.50.720">
    <property type="entry name" value="NAD(P)-binding Rossmann-like Domain"/>
    <property type="match status" value="1"/>
</dbReference>
<dbReference type="Pfam" id="PF08125">
    <property type="entry name" value="Mannitol_dh_C"/>
    <property type="match status" value="1"/>
</dbReference>
<organism evidence="10 11">
    <name type="scientific">Streptomyces fragilis</name>
    <dbReference type="NCBI Taxonomy" id="67301"/>
    <lineage>
        <taxon>Bacteria</taxon>
        <taxon>Bacillati</taxon>
        <taxon>Actinomycetota</taxon>
        <taxon>Actinomycetes</taxon>
        <taxon>Kitasatosporales</taxon>
        <taxon>Streptomycetaceae</taxon>
        <taxon>Streptomyces</taxon>
    </lineage>
</organism>
<dbReference type="InterPro" id="IPR013131">
    <property type="entry name" value="Mannitol_DH_N"/>
</dbReference>
<dbReference type="Pfam" id="PF01232">
    <property type="entry name" value="Mannitol_dh"/>
    <property type="match status" value="1"/>
</dbReference>
<comment type="catalytic activity">
    <reaction evidence="6">
        <text>D-mannitol 1-phosphate + NAD(+) = beta-D-fructose 6-phosphate + NADH + H(+)</text>
        <dbReference type="Rhea" id="RHEA:19661"/>
        <dbReference type="ChEBI" id="CHEBI:15378"/>
        <dbReference type="ChEBI" id="CHEBI:57540"/>
        <dbReference type="ChEBI" id="CHEBI:57634"/>
        <dbReference type="ChEBI" id="CHEBI:57945"/>
        <dbReference type="ChEBI" id="CHEBI:61381"/>
        <dbReference type="EC" id="1.1.1.17"/>
    </reaction>
</comment>
<comment type="similarity">
    <text evidence="1">Belongs to the mannitol dehydrogenase family.</text>
</comment>